<comment type="similarity">
    <text evidence="1">Belongs to the universal ribosomal protein uS10 family.</text>
</comment>
<evidence type="ECO:0000256" key="1">
    <source>
        <dbReference type="ARBA" id="ARBA00007102"/>
    </source>
</evidence>
<evidence type="ECO:0000313" key="6">
    <source>
        <dbReference type="Proteomes" id="UP001516464"/>
    </source>
</evidence>
<dbReference type="Pfam" id="PF00338">
    <property type="entry name" value="Ribosomal_S10"/>
    <property type="match status" value="1"/>
</dbReference>
<dbReference type="InterPro" id="IPR036838">
    <property type="entry name" value="Ribosomal_uS10_dom_sf"/>
</dbReference>
<dbReference type="GO" id="GO:0005840">
    <property type="term" value="C:ribosome"/>
    <property type="evidence" value="ECO:0007669"/>
    <property type="project" value="UniProtKB-KW"/>
</dbReference>
<evidence type="ECO:0000256" key="2">
    <source>
        <dbReference type="ARBA" id="ARBA00022980"/>
    </source>
</evidence>
<dbReference type="SUPFAM" id="SSF54999">
    <property type="entry name" value="Ribosomal protein S10"/>
    <property type="match status" value="1"/>
</dbReference>
<dbReference type="Gene3D" id="3.30.70.600">
    <property type="entry name" value="Ribosomal protein S10 domain"/>
    <property type="match status" value="1"/>
</dbReference>
<dbReference type="EMBL" id="SBIQ01000093">
    <property type="protein sequence ID" value="KAF7683376.1"/>
    <property type="molecule type" value="Genomic_DNA"/>
</dbReference>
<dbReference type="PANTHER" id="PTHR11700">
    <property type="entry name" value="30S RIBOSOMAL PROTEIN S10 FAMILY MEMBER"/>
    <property type="match status" value="1"/>
</dbReference>
<evidence type="ECO:0000256" key="3">
    <source>
        <dbReference type="ARBA" id="ARBA00023274"/>
    </source>
</evidence>
<keyword evidence="2 5" id="KW-0689">Ribosomal protein</keyword>
<dbReference type="InterPro" id="IPR027486">
    <property type="entry name" value="Ribosomal_uS10_dom"/>
</dbReference>
<name>A0ABQ7HYY9_9MICR</name>
<evidence type="ECO:0000259" key="4">
    <source>
        <dbReference type="SMART" id="SM01403"/>
    </source>
</evidence>
<reference evidence="5 6" key="1">
    <citation type="submission" date="2019-01" db="EMBL/GenBank/DDBJ databases">
        <title>Genomes sequencing and comparative genomics of infectious freshwater microsporidia, Cucumispora dikerogammari and Thelohania contejeani.</title>
        <authorList>
            <person name="Cormier A."/>
            <person name="Giraud I."/>
            <person name="Wattier R."/>
            <person name="Teixeira M."/>
            <person name="Grandjean F."/>
            <person name="Rigaud T."/>
            <person name="Cordaux R."/>
        </authorList>
    </citation>
    <scope>NUCLEOTIDE SEQUENCE [LARGE SCALE GENOMIC DNA]</scope>
    <source>
        <strain evidence="5">T1</strain>
        <tissue evidence="5">Spores</tissue>
    </source>
</reference>
<gene>
    <name evidence="5" type="primary">RPS20</name>
    <name evidence="5" type="ORF">TCON_1416</name>
</gene>
<dbReference type="SMART" id="SM01403">
    <property type="entry name" value="Ribosomal_S10"/>
    <property type="match status" value="1"/>
</dbReference>
<dbReference type="Proteomes" id="UP001516464">
    <property type="component" value="Unassembled WGS sequence"/>
</dbReference>
<keyword evidence="6" id="KW-1185">Reference proteome</keyword>
<dbReference type="InterPro" id="IPR001848">
    <property type="entry name" value="Ribosomal_uS10"/>
</dbReference>
<protein>
    <submittedName>
        <fullName evidence="5">40S ribosomal protein S20</fullName>
    </submittedName>
</protein>
<proteinExistence type="inferred from homology"/>
<sequence>MEVVEKKYEIEERPVDLTKMTVEISLASTNCTLIENICEGFYKYAHSFVPTMKNVQRLKTQVCNVTTRKSPCGQGTNTWNKYTMKIHRRRFTFDTNAEDLEMIAGYLKNSNVEVILKIKS</sequence>
<organism evidence="5 6">
    <name type="scientific">Astathelohania contejeani</name>
    <dbReference type="NCBI Taxonomy" id="164912"/>
    <lineage>
        <taxon>Eukaryota</taxon>
        <taxon>Fungi</taxon>
        <taxon>Fungi incertae sedis</taxon>
        <taxon>Microsporidia</taxon>
        <taxon>Astathelohaniidae</taxon>
        <taxon>Astathelohania</taxon>
    </lineage>
</organism>
<evidence type="ECO:0000313" key="5">
    <source>
        <dbReference type="EMBL" id="KAF7683376.1"/>
    </source>
</evidence>
<keyword evidence="3" id="KW-0687">Ribonucleoprotein</keyword>
<accession>A0ABQ7HYY9</accession>
<feature type="domain" description="Small ribosomal subunit protein uS10" evidence="4">
    <location>
        <begin position="23"/>
        <end position="119"/>
    </location>
</feature>
<comment type="caution">
    <text evidence="5">The sequence shown here is derived from an EMBL/GenBank/DDBJ whole genome shotgun (WGS) entry which is preliminary data.</text>
</comment>